<dbReference type="EC" id="3.4.16.4" evidence="14"/>
<dbReference type="GO" id="GO:0071972">
    <property type="term" value="F:peptidoglycan L,D-transpeptidase activity"/>
    <property type="evidence" value="ECO:0007669"/>
    <property type="project" value="TreeGrafter"/>
</dbReference>
<reference evidence="17 18" key="1">
    <citation type="submission" date="2019-02" db="EMBL/GenBank/DDBJ databases">
        <authorList>
            <person name="Manzano-Marin A."/>
            <person name="Manzano-Marin A."/>
        </authorList>
    </citation>
    <scope>NUCLEOTIDE SEQUENCE [LARGE SCALE GENOMIC DNA]</scope>
    <source>
        <strain evidence="17 18">ErCicuneomaculata</strain>
    </source>
</reference>
<dbReference type="NCBIfam" id="NF008061">
    <property type="entry name" value="PRK10795.1"/>
    <property type="match status" value="1"/>
</dbReference>
<evidence type="ECO:0000256" key="3">
    <source>
        <dbReference type="ARBA" id="ARBA00022475"/>
    </source>
</evidence>
<dbReference type="Proteomes" id="UP000294412">
    <property type="component" value="Chromosome"/>
</dbReference>
<keyword evidence="11 14" id="KW-1133">Transmembrane helix</keyword>
<evidence type="ECO:0000256" key="14">
    <source>
        <dbReference type="HAMAP-Rule" id="MF_02081"/>
    </source>
</evidence>
<keyword evidence="13 14" id="KW-0961">Cell wall biogenesis/degradation</keyword>
<dbReference type="GO" id="GO:0009252">
    <property type="term" value="P:peptidoglycan biosynthetic process"/>
    <property type="evidence" value="ECO:0007669"/>
    <property type="project" value="UniProtKB-UniRule"/>
</dbReference>
<comment type="similarity">
    <text evidence="14">Belongs to the transpeptidase family. MrdA subfamily.</text>
</comment>
<dbReference type="RefSeq" id="WP_157993455.1">
    <property type="nucleotide sequence ID" value="NZ_LR217703.1"/>
</dbReference>
<comment type="subcellular location">
    <subcellularLocation>
        <location evidence="14">Cell inner membrane</location>
        <topology evidence="14">Single-pass membrane protein</topology>
    </subcellularLocation>
    <subcellularLocation>
        <location evidence="2">Cell membrane</location>
    </subcellularLocation>
    <subcellularLocation>
        <location evidence="1">Membrane</location>
        <topology evidence="1">Single-pass membrane protein</topology>
    </subcellularLocation>
</comment>
<evidence type="ECO:0000259" key="15">
    <source>
        <dbReference type="Pfam" id="PF00905"/>
    </source>
</evidence>
<feature type="transmembrane region" description="Helical" evidence="14">
    <location>
        <begin position="21"/>
        <end position="43"/>
    </location>
</feature>
<keyword evidence="5 14" id="KW-0121">Carboxypeptidase</keyword>
<dbReference type="Pfam" id="PF03717">
    <property type="entry name" value="PBP_dimer"/>
    <property type="match status" value="1"/>
</dbReference>
<dbReference type="AlphaFoldDB" id="A0A451D231"/>
<dbReference type="NCBIfam" id="TIGR03423">
    <property type="entry name" value="pbp2_mrdA"/>
    <property type="match status" value="1"/>
</dbReference>
<dbReference type="GO" id="GO:0071555">
    <property type="term" value="P:cell wall organization"/>
    <property type="evidence" value="ECO:0007669"/>
    <property type="project" value="UniProtKB-KW"/>
</dbReference>
<dbReference type="InterPro" id="IPR005311">
    <property type="entry name" value="PBP_dimer"/>
</dbReference>
<dbReference type="SUPFAM" id="SSF56601">
    <property type="entry name" value="beta-lactamase/transpeptidase-like"/>
    <property type="match status" value="1"/>
</dbReference>
<sequence length="623" mass="71117">MKLKKNFLRDYSAEQRLFAQRAIISFLGILFLSTILLLNLYLLQVIQHDEYSTRANANRIKLVPELPRRGLICDRNGIVIALNRTIYQLKIIPEKVKNLELTLKQLQPLINLTSEELCSFEKERKHAHVFTSILLKNSLTELQIARFALDQYRFHGVEIESYQERFYPYGPILTHVLGYVSKINHYDIDRLEKNGSLSNYLKTRDIGKLGIEGYYENILHGKIGYSEVEINNHGRVIRHLHETPPQPGSNINLTIDLKLQQYITSLLEGSRAAAVVTDPRTGEILAMVSMPNYNPNLFVGGISDRQYKLLLNNRNLPLINRATQGIYPPASTVKPYIAVAALTSGVITYDTTLFDPGWWKLPQSTKFFHDWKHSGHGTLNIIKALEESSDTFFYKIAYDMGINQLSAWMKKFGYGCRTGIDLAEESSGIMPTREWKQQRFNEKWYLGDTISVGIGQGYWSATPIQMNKALMLLINDGIIHTPHLFLDMIQDHHKILWSEFQSSSVSQIDQINKEYWKIAKQGMYGVANHINGTASKNLAHAPYKIAAKSGTAQLFGLKSIESYHSNMLHERLRDHKVMIAYAPYDQPRIAISMILENGGSGISIGKIIRQILDYSMIHINHHS</sequence>
<keyword evidence="3 14" id="KW-1003">Cell membrane</keyword>
<evidence type="ECO:0000256" key="2">
    <source>
        <dbReference type="ARBA" id="ARBA00004236"/>
    </source>
</evidence>
<dbReference type="Gene3D" id="3.40.710.10">
    <property type="entry name" value="DD-peptidase/beta-lactamase superfamily"/>
    <property type="match status" value="1"/>
</dbReference>
<evidence type="ECO:0000256" key="4">
    <source>
        <dbReference type="ARBA" id="ARBA00022519"/>
    </source>
</evidence>
<dbReference type="UniPathway" id="UPA00219"/>
<dbReference type="GO" id="GO:0006508">
    <property type="term" value="P:proteolysis"/>
    <property type="evidence" value="ECO:0007669"/>
    <property type="project" value="UniProtKB-KW"/>
</dbReference>
<protein>
    <recommendedName>
        <fullName evidence="14">Peptidoglycan D,D-transpeptidase MrdA</fullName>
        <ecNumber evidence="14">3.4.16.4</ecNumber>
    </recommendedName>
    <alternativeName>
        <fullName evidence="14">Penicillin-binding protein 2</fullName>
        <shortName evidence="14">PBP-2</shortName>
    </alternativeName>
</protein>
<evidence type="ECO:0000313" key="17">
    <source>
        <dbReference type="EMBL" id="VFP79679.1"/>
    </source>
</evidence>
<dbReference type="InterPro" id="IPR050515">
    <property type="entry name" value="Beta-lactam/transpept"/>
</dbReference>
<dbReference type="InterPro" id="IPR017790">
    <property type="entry name" value="Penicillin-binding_protein_2"/>
</dbReference>
<evidence type="ECO:0000256" key="9">
    <source>
        <dbReference type="ARBA" id="ARBA00022960"/>
    </source>
</evidence>
<evidence type="ECO:0000256" key="13">
    <source>
        <dbReference type="ARBA" id="ARBA00023316"/>
    </source>
</evidence>
<dbReference type="OrthoDB" id="9766847at2"/>
<keyword evidence="6 14" id="KW-0645">Protease</keyword>
<keyword evidence="12 14" id="KW-0472">Membrane</keyword>
<comment type="catalytic activity">
    <reaction evidence="14">
        <text>Preferential cleavage: (Ac)2-L-Lys-D-Ala-|-D-Ala. Also transpeptidation of peptidyl-alanyl moieties that are N-acyl substituents of D-alanine.</text>
        <dbReference type="EC" id="3.4.16.4"/>
    </reaction>
</comment>
<keyword evidence="8 14" id="KW-0378">Hydrolase</keyword>
<keyword evidence="9 14" id="KW-0133">Cell shape</keyword>
<comment type="caution">
    <text evidence="14">Lacks conserved residue(s) required for the propagation of feature annotation.</text>
</comment>
<dbReference type="GO" id="GO:0009002">
    <property type="term" value="F:serine-type D-Ala-D-Ala carboxypeptidase activity"/>
    <property type="evidence" value="ECO:0007669"/>
    <property type="project" value="UniProtKB-UniRule"/>
</dbReference>
<evidence type="ECO:0000256" key="6">
    <source>
        <dbReference type="ARBA" id="ARBA00022670"/>
    </source>
</evidence>
<feature type="domain" description="Penicillin-binding protein dimerisation" evidence="16">
    <location>
        <begin position="67"/>
        <end position="239"/>
    </location>
</feature>
<evidence type="ECO:0000256" key="5">
    <source>
        <dbReference type="ARBA" id="ARBA00022645"/>
    </source>
</evidence>
<dbReference type="PANTHER" id="PTHR30627:SF2">
    <property type="entry name" value="PEPTIDOGLYCAN D,D-TRANSPEPTIDASE MRDA"/>
    <property type="match status" value="1"/>
</dbReference>
<dbReference type="HAMAP" id="MF_02081">
    <property type="entry name" value="MrdA_transpept"/>
    <property type="match status" value="1"/>
</dbReference>
<feature type="active site" description="Acyl-ester intermediate" evidence="14">
    <location>
        <position position="331"/>
    </location>
</feature>
<organism evidence="17 18">
    <name type="scientific">Candidatus Erwinia haradaeae</name>
    <dbReference type="NCBI Taxonomy" id="1922217"/>
    <lineage>
        <taxon>Bacteria</taxon>
        <taxon>Pseudomonadati</taxon>
        <taxon>Pseudomonadota</taxon>
        <taxon>Gammaproteobacteria</taxon>
        <taxon>Enterobacterales</taxon>
        <taxon>Erwiniaceae</taxon>
        <taxon>Erwinia</taxon>
    </lineage>
</organism>
<dbReference type="GO" id="GO:0008658">
    <property type="term" value="F:penicillin binding"/>
    <property type="evidence" value="ECO:0007669"/>
    <property type="project" value="UniProtKB-UniRule"/>
</dbReference>
<dbReference type="GO" id="GO:0005886">
    <property type="term" value="C:plasma membrane"/>
    <property type="evidence" value="ECO:0007669"/>
    <property type="project" value="UniProtKB-SubCell"/>
</dbReference>
<evidence type="ECO:0000256" key="12">
    <source>
        <dbReference type="ARBA" id="ARBA00023136"/>
    </source>
</evidence>
<dbReference type="PANTHER" id="PTHR30627">
    <property type="entry name" value="PEPTIDOGLYCAN D,D-TRANSPEPTIDASE"/>
    <property type="match status" value="1"/>
</dbReference>
<accession>A0A451D231</accession>
<evidence type="ECO:0000256" key="10">
    <source>
        <dbReference type="ARBA" id="ARBA00022984"/>
    </source>
</evidence>
<keyword evidence="4 14" id="KW-0997">Cell inner membrane</keyword>
<dbReference type="EMBL" id="LR217703">
    <property type="protein sequence ID" value="VFP79679.1"/>
    <property type="molecule type" value="Genomic_DNA"/>
</dbReference>
<dbReference type="FunFam" id="3.40.710.10:FF:000004">
    <property type="entry name" value="Peptidoglycan D,D-transpeptidase MrdA"/>
    <property type="match status" value="1"/>
</dbReference>
<dbReference type="InterPro" id="IPR036138">
    <property type="entry name" value="PBP_dimer_sf"/>
</dbReference>
<dbReference type="InterPro" id="IPR001460">
    <property type="entry name" value="PCN-bd_Tpept"/>
</dbReference>
<evidence type="ECO:0000259" key="16">
    <source>
        <dbReference type="Pfam" id="PF03717"/>
    </source>
</evidence>
<dbReference type="Pfam" id="PF00905">
    <property type="entry name" value="Transpeptidase"/>
    <property type="match status" value="1"/>
</dbReference>
<evidence type="ECO:0000256" key="11">
    <source>
        <dbReference type="ARBA" id="ARBA00022989"/>
    </source>
</evidence>
<proteinExistence type="inferred from homology"/>
<evidence type="ECO:0000256" key="7">
    <source>
        <dbReference type="ARBA" id="ARBA00022692"/>
    </source>
</evidence>
<keyword evidence="7 14" id="KW-0812">Transmembrane</keyword>
<keyword evidence="10 14" id="KW-0573">Peptidoglycan synthesis</keyword>
<name>A0A451D231_9GAMM</name>
<dbReference type="SUPFAM" id="SSF56519">
    <property type="entry name" value="Penicillin binding protein dimerisation domain"/>
    <property type="match status" value="1"/>
</dbReference>
<evidence type="ECO:0000256" key="1">
    <source>
        <dbReference type="ARBA" id="ARBA00004167"/>
    </source>
</evidence>
<dbReference type="GO" id="GO:0008360">
    <property type="term" value="P:regulation of cell shape"/>
    <property type="evidence" value="ECO:0007669"/>
    <property type="project" value="UniProtKB-KW"/>
</dbReference>
<gene>
    <name evidence="14 17" type="primary">mrdA</name>
    <name evidence="17" type="ORF">ERCICUMA2628_227</name>
</gene>
<evidence type="ECO:0000313" key="18">
    <source>
        <dbReference type="Proteomes" id="UP000294412"/>
    </source>
</evidence>
<dbReference type="Gene3D" id="3.90.1310.10">
    <property type="entry name" value="Penicillin-binding protein 2a (Domain 2)"/>
    <property type="match status" value="1"/>
</dbReference>
<comment type="function">
    <text evidence="14">Catalyzes cross-linking of the peptidoglycan cell wall.</text>
</comment>
<dbReference type="Gene3D" id="3.30.1390.30">
    <property type="entry name" value="Penicillin-binding protein 2a, domain 3"/>
    <property type="match status" value="1"/>
</dbReference>
<feature type="domain" description="Penicillin-binding protein transpeptidase" evidence="15">
    <location>
        <begin position="273"/>
        <end position="612"/>
    </location>
</feature>
<dbReference type="InterPro" id="IPR012338">
    <property type="entry name" value="Beta-lactam/transpept-like"/>
</dbReference>
<evidence type="ECO:0000256" key="8">
    <source>
        <dbReference type="ARBA" id="ARBA00022801"/>
    </source>
</evidence>
<comment type="pathway">
    <text evidence="14">Cell wall biogenesis; peptidoglycan biosynthesis.</text>
</comment>